<evidence type="ECO:0000256" key="1">
    <source>
        <dbReference type="ARBA" id="ARBA00004141"/>
    </source>
</evidence>
<dbReference type="GO" id="GO:0016020">
    <property type="term" value="C:membrane"/>
    <property type="evidence" value="ECO:0007669"/>
    <property type="project" value="UniProtKB-SubCell"/>
</dbReference>
<feature type="transmembrane region" description="Helical" evidence="5">
    <location>
        <begin position="280"/>
        <end position="302"/>
    </location>
</feature>
<dbReference type="InterPro" id="IPR020846">
    <property type="entry name" value="MFS_dom"/>
</dbReference>
<dbReference type="SUPFAM" id="SSF103473">
    <property type="entry name" value="MFS general substrate transporter"/>
    <property type="match status" value="1"/>
</dbReference>
<feature type="transmembrane region" description="Helical" evidence="5">
    <location>
        <begin position="200"/>
        <end position="221"/>
    </location>
</feature>
<dbReference type="InterPro" id="IPR011701">
    <property type="entry name" value="MFS"/>
</dbReference>
<sequence>MPSRLSARDIAFIVTICGVTTLNVFLVGSITVALPTIGIDLKFQESNLHWPVNVYSLSYGCLLLLCGRISDIIGGRIMFIAGSLWFAIWSLITAFAPNDTFFIVAMALKGIGSAANTPAAIGLCSSYFPPGPNRNTAYTALGVGQPIGFIMGLVLGGLLTDSPATWRSLFYIQAGLSALFTASSFFVFPKDHRERRYTKGLDWGGALLSTSGLALLTYSLSDSTTARKGWSTPQIPSLLSVSVVLLVAFIYYERWREAKNKSVLMPLGIWRQPGAKMGPLMGVVFFGWWSFNTLNYFFTLYYQQVQLLSPLEASLRFVPMALSGILPNIAAGYFVSRVSAPVLMVIGLLFNVVSTVLFALIDVHLSFWKMAFFMMITICGVDVIYPIGNMQIAAAFDEDSQSLAGGIFNVMTRLATSCGLAVTSSIATSISQKYNARHPELAPDSPEVLMAGFRAAGWTMFGVATIAILIVVFFMRDLGIIGHGLLNRTMSHDTAVGIPLGDIKVEGDAQASAKMGAARQEEASEQA</sequence>
<dbReference type="InterPro" id="IPR036259">
    <property type="entry name" value="MFS_trans_sf"/>
</dbReference>
<feature type="transmembrane region" description="Helical" evidence="5">
    <location>
        <begin position="406"/>
        <end position="431"/>
    </location>
</feature>
<feature type="transmembrane region" description="Helical" evidence="5">
    <location>
        <begin position="314"/>
        <end position="335"/>
    </location>
</feature>
<feature type="transmembrane region" description="Helical" evidence="5">
    <location>
        <begin position="451"/>
        <end position="475"/>
    </location>
</feature>
<feature type="transmembrane region" description="Helical" evidence="5">
    <location>
        <begin position="102"/>
        <end position="124"/>
    </location>
</feature>
<feature type="transmembrane region" description="Helical" evidence="5">
    <location>
        <begin position="12"/>
        <end position="36"/>
    </location>
</feature>
<feature type="transmembrane region" description="Helical" evidence="5">
    <location>
        <begin position="367"/>
        <end position="385"/>
    </location>
</feature>
<dbReference type="Proteomes" id="UP000053820">
    <property type="component" value="Unassembled WGS sequence"/>
</dbReference>
<dbReference type="GO" id="GO:0022857">
    <property type="term" value="F:transmembrane transporter activity"/>
    <property type="evidence" value="ECO:0007669"/>
    <property type="project" value="InterPro"/>
</dbReference>
<feature type="transmembrane region" description="Helical" evidence="5">
    <location>
        <begin position="136"/>
        <end position="158"/>
    </location>
</feature>
<evidence type="ECO:0000256" key="5">
    <source>
        <dbReference type="SAM" id="Phobius"/>
    </source>
</evidence>
<protein>
    <submittedName>
        <fullName evidence="7">Unplaced genomic scaffold scaffold_53, whole genome shotgun sequence</fullName>
    </submittedName>
</protein>
<dbReference type="PANTHER" id="PTHR42718">
    <property type="entry name" value="MAJOR FACILITATOR SUPERFAMILY MULTIDRUG TRANSPORTER MFSC"/>
    <property type="match status" value="1"/>
</dbReference>
<feature type="transmembrane region" description="Helical" evidence="5">
    <location>
        <begin position="170"/>
        <end position="188"/>
    </location>
</feature>
<gene>
    <name evidence="7" type="ORF">HYDPIDRAFT_33163</name>
</gene>
<dbReference type="Pfam" id="PF07690">
    <property type="entry name" value="MFS_1"/>
    <property type="match status" value="1"/>
</dbReference>
<keyword evidence="8" id="KW-1185">Reference proteome</keyword>
<dbReference type="HOGENOM" id="CLU_000960_27_5_1"/>
<evidence type="ECO:0000256" key="4">
    <source>
        <dbReference type="ARBA" id="ARBA00023136"/>
    </source>
</evidence>
<dbReference type="EMBL" id="KN839887">
    <property type="protein sequence ID" value="KIJ59475.1"/>
    <property type="molecule type" value="Genomic_DNA"/>
</dbReference>
<dbReference type="PROSITE" id="PS50850">
    <property type="entry name" value="MFS"/>
    <property type="match status" value="1"/>
</dbReference>
<dbReference type="Gene3D" id="1.20.1250.20">
    <property type="entry name" value="MFS general substrate transporter like domains"/>
    <property type="match status" value="1"/>
</dbReference>
<dbReference type="PANTHER" id="PTHR42718:SF10">
    <property type="entry name" value="TRANSPORTER, PUTATIVE (AFU_ORTHOLOGUE AFUA_8G06760)-RELATED"/>
    <property type="match status" value="1"/>
</dbReference>
<feature type="transmembrane region" description="Helical" evidence="5">
    <location>
        <begin position="77"/>
        <end position="96"/>
    </location>
</feature>
<keyword evidence="2 5" id="KW-0812">Transmembrane</keyword>
<comment type="subcellular location">
    <subcellularLocation>
        <location evidence="1">Membrane</location>
        <topology evidence="1">Multi-pass membrane protein</topology>
    </subcellularLocation>
</comment>
<feature type="transmembrane region" description="Helical" evidence="5">
    <location>
        <begin position="233"/>
        <end position="252"/>
    </location>
</feature>
<dbReference type="AlphaFoldDB" id="A0A0C9VP58"/>
<keyword evidence="3 5" id="KW-1133">Transmembrane helix</keyword>
<feature type="transmembrane region" description="Helical" evidence="5">
    <location>
        <begin position="48"/>
        <end position="65"/>
    </location>
</feature>
<evidence type="ECO:0000256" key="3">
    <source>
        <dbReference type="ARBA" id="ARBA00022989"/>
    </source>
</evidence>
<feature type="transmembrane region" description="Helical" evidence="5">
    <location>
        <begin position="342"/>
        <end position="361"/>
    </location>
</feature>
<reference evidence="7 8" key="1">
    <citation type="submission" date="2014-04" db="EMBL/GenBank/DDBJ databases">
        <title>Evolutionary Origins and Diversification of the Mycorrhizal Mutualists.</title>
        <authorList>
            <consortium name="DOE Joint Genome Institute"/>
            <consortium name="Mycorrhizal Genomics Consortium"/>
            <person name="Kohler A."/>
            <person name="Kuo A."/>
            <person name="Nagy L.G."/>
            <person name="Floudas D."/>
            <person name="Copeland A."/>
            <person name="Barry K.W."/>
            <person name="Cichocki N."/>
            <person name="Veneault-Fourrey C."/>
            <person name="LaButti K."/>
            <person name="Lindquist E.A."/>
            <person name="Lipzen A."/>
            <person name="Lundell T."/>
            <person name="Morin E."/>
            <person name="Murat C."/>
            <person name="Riley R."/>
            <person name="Ohm R."/>
            <person name="Sun H."/>
            <person name="Tunlid A."/>
            <person name="Henrissat B."/>
            <person name="Grigoriev I.V."/>
            <person name="Hibbett D.S."/>
            <person name="Martin F."/>
        </authorList>
    </citation>
    <scope>NUCLEOTIDE SEQUENCE [LARGE SCALE GENOMIC DNA]</scope>
    <source>
        <strain evidence="7 8">MD-312</strain>
    </source>
</reference>
<evidence type="ECO:0000313" key="8">
    <source>
        <dbReference type="Proteomes" id="UP000053820"/>
    </source>
</evidence>
<evidence type="ECO:0000259" key="6">
    <source>
        <dbReference type="PROSITE" id="PS50850"/>
    </source>
</evidence>
<keyword evidence="4 5" id="KW-0472">Membrane</keyword>
<dbReference type="Gene3D" id="1.20.1720.10">
    <property type="entry name" value="Multidrug resistance protein D"/>
    <property type="match status" value="1"/>
</dbReference>
<organism evidence="7 8">
    <name type="scientific">Hydnomerulius pinastri MD-312</name>
    <dbReference type="NCBI Taxonomy" id="994086"/>
    <lineage>
        <taxon>Eukaryota</taxon>
        <taxon>Fungi</taxon>
        <taxon>Dikarya</taxon>
        <taxon>Basidiomycota</taxon>
        <taxon>Agaricomycotina</taxon>
        <taxon>Agaricomycetes</taxon>
        <taxon>Agaricomycetidae</taxon>
        <taxon>Boletales</taxon>
        <taxon>Boletales incertae sedis</taxon>
        <taxon>Leucogyrophana</taxon>
    </lineage>
</organism>
<evidence type="ECO:0000313" key="7">
    <source>
        <dbReference type="EMBL" id="KIJ59475.1"/>
    </source>
</evidence>
<accession>A0A0C9VP58</accession>
<evidence type="ECO:0000256" key="2">
    <source>
        <dbReference type="ARBA" id="ARBA00022692"/>
    </source>
</evidence>
<name>A0A0C9VP58_9AGAM</name>
<dbReference type="OrthoDB" id="440755at2759"/>
<feature type="domain" description="Major facilitator superfamily (MFS) profile" evidence="6">
    <location>
        <begin position="1"/>
        <end position="479"/>
    </location>
</feature>
<proteinExistence type="predicted"/>